<dbReference type="Proteomes" id="UP000188268">
    <property type="component" value="Unassembled WGS sequence"/>
</dbReference>
<comment type="caution">
    <text evidence="1">The sequence shown here is derived from an EMBL/GenBank/DDBJ whole genome shotgun (WGS) entry which is preliminary data.</text>
</comment>
<accession>A0A1R3JP88</accession>
<evidence type="ECO:0000313" key="2">
    <source>
        <dbReference type="Proteomes" id="UP000188268"/>
    </source>
</evidence>
<protein>
    <submittedName>
        <fullName evidence="1">Uncharacterized protein</fullName>
    </submittedName>
</protein>
<sequence length="57" mass="6463">MAEISGTKAGTKLVVYLYWTLGKMVRIARYETNNLDLQSMFSNPTRPLTRWGPQVTG</sequence>
<gene>
    <name evidence="1" type="ORF">CCACVL1_04850</name>
</gene>
<keyword evidence="2" id="KW-1185">Reference proteome</keyword>
<evidence type="ECO:0000313" key="1">
    <source>
        <dbReference type="EMBL" id="OMO96635.1"/>
    </source>
</evidence>
<dbReference type="EMBL" id="AWWV01007396">
    <property type="protein sequence ID" value="OMO96635.1"/>
    <property type="molecule type" value="Genomic_DNA"/>
</dbReference>
<dbReference type="AlphaFoldDB" id="A0A1R3JP88"/>
<organism evidence="1 2">
    <name type="scientific">Corchorus capsularis</name>
    <name type="common">Jute</name>
    <dbReference type="NCBI Taxonomy" id="210143"/>
    <lineage>
        <taxon>Eukaryota</taxon>
        <taxon>Viridiplantae</taxon>
        <taxon>Streptophyta</taxon>
        <taxon>Embryophyta</taxon>
        <taxon>Tracheophyta</taxon>
        <taxon>Spermatophyta</taxon>
        <taxon>Magnoliopsida</taxon>
        <taxon>eudicotyledons</taxon>
        <taxon>Gunneridae</taxon>
        <taxon>Pentapetalae</taxon>
        <taxon>rosids</taxon>
        <taxon>malvids</taxon>
        <taxon>Malvales</taxon>
        <taxon>Malvaceae</taxon>
        <taxon>Grewioideae</taxon>
        <taxon>Apeibeae</taxon>
        <taxon>Corchorus</taxon>
    </lineage>
</organism>
<proteinExistence type="predicted"/>
<reference evidence="1 2" key="1">
    <citation type="submission" date="2013-09" db="EMBL/GenBank/DDBJ databases">
        <title>Corchorus capsularis genome sequencing.</title>
        <authorList>
            <person name="Alam M."/>
            <person name="Haque M.S."/>
            <person name="Islam M.S."/>
            <person name="Emdad E.M."/>
            <person name="Islam M.M."/>
            <person name="Ahmed B."/>
            <person name="Halim A."/>
            <person name="Hossen Q.M.M."/>
            <person name="Hossain M.Z."/>
            <person name="Ahmed R."/>
            <person name="Khan M.M."/>
            <person name="Islam R."/>
            <person name="Rashid M.M."/>
            <person name="Khan S.A."/>
            <person name="Rahman M.S."/>
            <person name="Alam M."/>
        </authorList>
    </citation>
    <scope>NUCLEOTIDE SEQUENCE [LARGE SCALE GENOMIC DNA]</scope>
    <source>
        <strain evidence="2">cv. CVL-1</strain>
        <tissue evidence="1">Whole seedling</tissue>
    </source>
</reference>
<name>A0A1R3JP88_COCAP</name>
<dbReference type="Gramene" id="OMO96635">
    <property type="protein sequence ID" value="OMO96635"/>
    <property type="gene ID" value="CCACVL1_04850"/>
</dbReference>